<organism evidence="16 17">
    <name type="scientific">Galendromus occidentalis</name>
    <name type="common">western predatory mite</name>
    <dbReference type="NCBI Taxonomy" id="34638"/>
    <lineage>
        <taxon>Eukaryota</taxon>
        <taxon>Metazoa</taxon>
        <taxon>Ecdysozoa</taxon>
        <taxon>Arthropoda</taxon>
        <taxon>Chelicerata</taxon>
        <taxon>Arachnida</taxon>
        <taxon>Acari</taxon>
        <taxon>Parasitiformes</taxon>
        <taxon>Mesostigmata</taxon>
        <taxon>Gamasina</taxon>
        <taxon>Phytoseioidea</taxon>
        <taxon>Phytoseiidae</taxon>
        <taxon>Typhlodrominae</taxon>
        <taxon>Galendromus</taxon>
    </lineage>
</organism>
<dbReference type="Pfam" id="PF13891">
    <property type="entry name" value="zf-C3HC3H_KANSL2"/>
    <property type="match status" value="2"/>
</dbReference>
<evidence type="ECO:0000256" key="2">
    <source>
        <dbReference type="ARBA" id="ARBA00004173"/>
    </source>
</evidence>
<protein>
    <recommendedName>
        <fullName evidence="3">KAT8 regulatory NSL complex subunit 2</fullName>
    </recommendedName>
    <alternativeName>
        <fullName evidence="11">NSL complex protein NSL2</fullName>
    </alternativeName>
    <alternativeName>
        <fullName evidence="10">Non-specific lethal 2 homolog</fullName>
    </alternativeName>
</protein>
<keyword evidence="5" id="KW-0597">Phosphoprotein</keyword>
<evidence type="ECO:0000256" key="13">
    <source>
        <dbReference type="ARBA" id="ARBA00093543"/>
    </source>
</evidence>
<comment type="subunit">
    <text evidence="13">Component of the NSL complex at least composed of KAT8/MOF, KANSL1, KANSL2, KANSL3, MCRS1, PHF20, OGT1/OGT, WDR5 and HCFC1.</text>
</comment>
<evidence type="ECO:0000256" key="7">
    <source>
        <dbReference type="ARBA" id="ARBA00022853"/>
    </source>
</evidence>
<keyword evidence="6" id="KW-0832">Ubl conjugation</keyword>
<keyword evidence="4" id="KW-1017">Isopeptide bond</keyword>
<evidence type="ECO:0000259" key="15">
    <source>
        <dbReference type="Pfam" id="PF13891"/>
    </source>
</evidence>
<reference evidence="17" key="1">
    <citation type="submission" date="2025-08" db="UniProtKB">
        <authorList>
            <consortium name="RefSeq"/>
        </authorList>
    </citation>
    <scope>IDENTIFICATION</scope>
</reference>
<keyword evidence="16" id="KW-1185">Reference proteome</keyword>
<evidence type="ECO:0000313" key="17">
    <source>
        <dbReference type="RefSeq" id="XP_003742939.1"/>
    </source>
</evidence>
<keyword evidence="7" id="KW-0156">Chromatin regulator</keyword>
<evidence type="ECO:0000256" key="4">
    <source>
        <dbReference type="ARBA" id="ARBA00022499"/>
    </source>
</evidence>
<feature type="region of interest" description="Disordered" evidence="14">
    <location>
        <begin position="412"/>
        <end position="434"/>
    </location>
</feature>
<name>A0AAJ6QT64_9ACAR</name>
<proteinExistence type="predicted"/>
<keyword evidence="9" id="KW-0539">Nucleus</keyword>
<evidence type="ECO:0000256" key="5">
    <source>
        <dbReference type="ARBA" id="ARBA00022553"/>
    </source>
</evidence>
<evidence type="ECO:0000256" key="8">
    <source>
        <dbReference type="ARBA" id="ARBA00023128"/>
    </source>
</evidence>
<keyword evidence="8" id="KW-0496">Mitochondrion</keyword>
<evidence type="ECO:0000256" key="3">
    <source>
        <dbReference type="ARBA" id="ARBA00015508"/>
    </source>
</evidence>
<dbReference type="PANTHER" id="PTHR13453:SF1">
    <property type="entry name" value="KAT8 REGULATORY NSL COMPLEX SUBUNIT 2"/>
    <property type="match status" value="1"/>
</dbReference>
<dbReference type="GO" id="GO:0006325">
    <property type="term" value="P:chromatin organization"/>
    <property type="evidence" value="ECO:0007669"/>
    <property type="project" value="UniProtKB-KW"/>
</dbReference>
<evidence type="ECO:0000256" key="1">
    <source>
        <dbReference type="ARBA" id="ARBA00004123"/>
    </source>
</evidence>
<evidence type="ECO:0000256" key="9">
    <source>
        <dbReference type="ARBA" id="ARBA00023242"/>
    </source>
</evidence>
<dbReference type="GO" id="GO:0005739">
    <property type="term" value="C:mitochondrion"/>
    <property type="evidence" value="ECO:0007669"/>
    <property type="project" value="UniProtKB-SubCell"/>
</dbReference>
<feature type="domain" description="KANL2-like probable zinc-finger" evidence="15">
    <location>
        <begin position="276"/>
        <end position="329"/>
    </location>
</feature>
<gene>
    <name evidence="17" type="primary">LOC100902732</name>
</gene>
<comment type="function">
    <text evidence="12">Non-catalytic component of the NSL histone acetyltransferase complex, a multiprotein complex that mediates histone H4 acetylation at 'Lys-5'- and 'Lys-8' (H4K5ac and H4K8ac) at transcription start sites and promotes transcription initiation. Required for NSL complex stability and for transcription of intraciliary transport genes in both ciliated and non-ciliated cells by regulating histone H4 acetylation at 'Lys-5'- and 'Lys-12' (H4K5ac and H4K12ac). This is necessary for cilium assembly in ciliated cells and for organization of the microtubule cytoskeleton in non-ciliated cells. Required within the NSL complex to maintain nuclear architecture stability by promoting KAT8-mediated acetylation of lamin LMNA.</text>
</comment>
<dbReference type="Proteomes" id="UP000694867">
    <property type="component" value="Unplaced"/>
</dbReference>
<accession>A0AAJ6QT64</accession>
<dbReference type="CTD" id="43529"/>
<dbReference type="GO" id="GO:0044545">
    <property type="term" value="C:NSL complex"/>
    <property type="evidence" value="ECO:0007669"/>
    <property type="project" value="TreeGrafter"/>
</dbReference>
<dbReference type="GeneID" id="100902732"/>
<dbReference type="RefSeq" id="XP_003742939.1">
    <property type="nucleotide sequence ID" value="XM_003742891.2"/>
</dbReference>
<sequence>MNRATSEREANSRKRRLCAYMHRVCQLPRIAGRKYCLRHILEDRDSPYKQCHYTHPTTQRKCRYPAAKTDRREYLCKLHVNKNKKNVKRVMPLNETPHKVFEALEIYCQKPEHNAQMATTSRSTLKFFDPDSDQEPPTIENCYIYDGDSDAESVDDDITDSKKNAGYYAGEEAAKITLEKMQRLQTLYLEQFQRLRYVYEERKRDFFYQKQFEKGNMGKEFTSPRDERLYRRYVAYRNYRRAHGIEAILKQKMKQKRRAMEEQRPYPPPKSAEEICVFDECRKVRIPFSEYCVRHILNDTQQKLFKACGVDGCSQPVYRIRGRDTCPEHVPLEFDTQKLVEESLPEGVEIKEEPRERFDGIDDLAALGLDAVDPGSLFGLNQSGISVTAGGDESTDSATSDNGLPTDIALYDEDLFSPQPGPSRIGGLTHGLNE</sequence>
<evidence type="ECO:0000313" key="16">
    <source>
        <dbReference type="Proteomes" id="UP000694867"/>
    </source>
</evidence>
<dbReference type="AlphaFoldDB" id="A0AAJ6QT64"/>
<dbReference type="GO" id="GO:0005634">
    <property type="term" value="C:nucleus"/>
    <property type="evidence" value="ECO:0007669"/>
    <property type="project" value="UniProtKB-SubCell"/>
</dbReference>
<evidence type="ECO:0000256" key="14">
    <source>
        <dbReference type="SAM" id="MobiDB-lite"/>
    </source>
</evidence>
<dbReference type="InterPro" id="IPR026316">
    <property type="entry name" value="NSL2"/>
</dbReference>
<comment type="subcellular location">
    <subcellularLocation>
        <location evidence="2">Mitochondrion</location>
    </subcellularLocation>
    <subcellularLocation>
        <location evidence="1">Nucleus</location>
    </subcellularLocation>
</comment>
<evidence type="ECO:0000256" key="12">
    <source>
        <dbReference type="ARBA" id="ARBA00093359"/>
    </source>
</evidence>
<dbReference type="PANTHER" id="PTHR13453">
    <property type="entry name" value="KAT8 REGULATORY NSL COMPLEX SUBUNIT 2"/>
    <property type="match status" value="1"/>
</dbReference>
<feature type="domain" description="KANL2-like probable zinc-finger" evidence="15">
    <location>
        <begin position="18"/>
        <end position="79"/>
    </location>
</feature>
<dbReference type="InterPro" id="IPR025927">
    <property type="entry name" value="Znf_KANL2-like"/>
</dbReference>
<evidence type="ECO:0000256" key="6">
    <source>
        <dbReference type="ARBA" id="ARBA00022843"/>
    </source>
</evidence>
<dbReference type="KEGG" id="goe:100902732"/>
<evidence type="ECO:0000256" key="10">
    <source>
        <dbReference type="ARBA" id="ARBA00032947"/>
    </source>
</evidence>
<evidence type="ECO:0000256" key="11">
    <source>
        <dbReference type="ARBA" id="ARBA00033378"/>
    </source>
</evidence>